<evidence type="ECO:0000256" key="2">
    <source>
        <dbReference type="ARBA" id="ARBA00008954"/>
    </source>
</evidence>
<evidence type="ECO:0000313" key="6">
    <source>
        <dbReference type="Proteomes" id="UP001156702"/>
    </source>
</evidence>
<dbReference type="PANTHER" id="PTHR43094">
    <property type="entry name" value="AMINOTRANSFERASE"/>
    <property type="match status" value="1"/>
</dbReference>
<evidence type="ECO:0000313" key="5">
    <source>
        <dbReference type="EMBL" id="GLR53581.1"/>
    </source>
</evidence>
<proteinExistence type="inferred from homology"/>
<comment type="similarity">
    <text evidence="2 4">Belongs to the class-III pyridoxal-phosphate-dependent aminotransferase family.</text>
</comment>
<dbReference type="GO" id="GO:0008483">
    <property type="term" value="F:transaminase activity"/>
    <property type="evidence" value="ECO:0007669"/>
    <property type="project" value="UniProtKB-KW"/>
</dbReference>
<organism evidence="5 6">
    <name type="scientific">Shinella yambaruensis</name>
    <dbReference type="NCBI Taxonomy" id="415996"/>
    <lineage>
        <taxon>Bacteria</taxon>
        <taxon>Pseudomonadati</taxon>
        <taxon>Pseudomonadota</taxon>
        <taxon>Alphaproteobacteria</taxon>
        <taxon>Hyphomicrobiales</taxon>
        <taxon>Rhizobiaceae</taxon>
        <taxon>Shinella</taxon>
    </lineage>
</organism>
<dbReference type="EMBL" id="BSOP01000042">
    <property type="protein sequence ID" value="GLR53581.1"/>
    <property type="molecule type" value="Genomic_DNA"/>
</dbReference>
<comment type="caution">
    <text evidence="5">The sequence shown here is derived from an EMBL/GenBank/DDBJ whole genome shotgun (WGS) entry which is preliminary data.</text>
</comment>
<dbReference type="Gene3D" id="3.90.1150.10">
    <property type="entry name" value="Aspartate Aminotransferase, domain 1"/>
    <property type="match status" value="1"/>
</dbReference>
<comment type="cofactor">
    <cofactor evidence="1">
        <name>pyridoxal 5'-phosphate</name>
        <dbReference type="ChEBI" id="CHEBI:597326"/>
    </cofactor>
</comment>
<dbReference type="InterPro" id="IPR015421">
    <property type="entry name" value="PyrdxlP-dep_Trfase_major"/>
</dbReference>
<evidence type="ECO:0000256" key="1">
    <source>
        <dbReference type="ARBA" id="ARBA00001933"/>
    </source>
</evidence>
<keyword evidence="3 4" id="KW-0663">Pyridoxal phosphate</keyword>
<protein>
    <submittedName>
        <fullName evidence="5">Aminotransferase</fullName>
    </submittedName>
</protein>
<dbReference type="InterPro" id="IPR005814">
    <property type="entry name" value="Aminotrans_3"/>
</dbReference>
<dbReference type="PROSITE" id="PS00600">
    <property type="entry name" value="AA_TRANSFER_CLASS_3"/>
    <property type="match status" value="1"/>
</dbReference>
<gene>
    <name evidence="5" type="ORF">GCM10007923_47970</name>
</gene>
<dbReference type="Proteomes" id="UP001156702">
    <property type="component" value="Unassembled WGS sequence"/>
</dbReference>
<dbReference type="SUPFAM" id="SSF53383">
    <property type="entry name" value="PLP-dependent transferases"/>
    <property type="match status" value="1"/>
</dbReference>
<dbReference type="InterPro" id="IPR015424">
    <property type="entry name" value="PyrdxlP-dep_Trfase"/>
</dbReference>
<dbReference type="Pfam" id="PF00202">
    <property type="entry name" value="Aminotran_3"/>
    <property type="match status" value="1"/>
</dbReference>
<name>A0ABQ5ZPB0_9HYPH</name>
<dbReference type="InterPro" id="IPR049704">
    <property type="entry name" value="Aminotrans_3_PPA_site"/>
</dbReference>
<sequence>MHNHSPVFYRDLNAVPPSIVRGEGSYLEDASGRRYLDASASAGVVGIGHGRSEIWDALAAAGDKVTFVYNATFTHPWQEELAGRILAMAPSNMAGVYFTSGGSEANESAWKLARQYFVERGKPQKYKAVARWLSYHGVTLATLSLSGRTSWREIYSPLLLPVARVAPPYEYRCRICGGGRCTLACADDLERTILMEGPETVAAFFAEPIVGTTAAGLTPNPGYYRRIREICDRYDVLFVADEVLCGYGRTGHPFAISGWDVAPDIVTLGKAIGSGYAPLGAMVVSEKIREVFAAGSGRFVHGLTYSGTPSACFVGNRVHEIMSREGLFTRGAEIGRYLEAGLRALADRHPAIGDIRGRGLLWGVEFVEDRETRRPFDPKVGFTAKIVSHMRVNGILVAAGIPGINHGQGGDHIQISPPFTISESEIDVLLDGLDEALKRYGSVPA</sequence>
<reference evidence="6" key="1">
    <citation type="journal article" date="2019" name="Int. J. Syst. Evol. Microbiol.">
        <title>The Global Catalogue of Microorganisms (GCM) 10K type strain sequencing project: providing services to taxonomists for standard genome sequencing and annotation.</title>
        <authorList>
            <consortium name="The Broad Institute Genomics Platform"/>
            <consortium name="The Broad Institute Genome Sequencing Center for Infectious Disease"/>
            <person name="Wu L."/>
            <person name="Ma J."/>
        </authorList>
    </citation>
    <scope>NUCLEOTIDE SEQUENCE [LARGE SCALE GENOMIC DNA]</scope>
    <source>
        <strain evidence="6">NBRC 102122</strain>
    </source>
</reference>
<dbReference type="CDD" id="cd00610">
    <property type="entry name" value="OAT_like"/>
    <property type="match status" value="1"/>
</dbReference>
<dbReference type="Gene3D" id="3.40.640.10">
    <property type="entry name" value="Type I PLP-dependent aspartate aminotransferase-like (Major domain)"/>
    <property type="match status" value="1"/>
</dbReference>
<dbReference type="InterPro" id="IPR015422">
    <property type="entry name" value="PyrdxlP-dep_Trfase_small"/>
</dbReference>
<dbReference type="PANTHER" id="PTHR43094:SF1">
    <property type="entry name" value="AMINOTRANSFERASE CLASS-III"/>
    <property type="match status" value="1"/>
</dbReference>
<dbReference type="RefSeq" id="WP_244767649.1">
    <property type="nucleotide sequence ID" value="NZ_BSOP01000042.1"/>
</dbReference>
<dbReference type="PIRSF" id="PIRSF000521">
    <property type="entry name" value="Transaminase_4ab_Lys_Orn"/>
    <property type="match status" value="1"/>
</dbReference>
<keyword evidence="5" id="KW-0032">Aminotransferase</keyword>
<keyword evidence="5" id="KW-0808">Transferase</keyword>
<evidence type="ECO:0000256" key="3">
    <source>
        <dbReference type="ARBA" id="ARBA00022898"/>
    </source>
</evidence>
<accession>A0ABQ5ZPB0</accession>
<evidence type="ECO:0000256" key="4">
    <source>
        <dbReference type="RuleBase" id="RU003560"/>
    </source>
</evidence>
<keyword evidence="6" id="KW-1185">Reference proteome</keyword>